<accession>A0A118JYJ4</accession>
<protein>
    <recommendedName>
        <fullName evidence="1">DUF7653 domain-containing protein</fullName>
    </recommendedName>
</protein>
<evidence type="ECO:0000313" key="2">
    <source>
        <dbReference type="EMBL" id="KVH98726.1"/>
    </source>
</evidence>
<dbReference type="Proteomes" id="UP000243975">
    <property type="component" value="Unassembled WGS sequence"/>
</dbReference>
<dbReference type="Pfam" id="PF24670">
    <property type="entry name" value="DUF7653"/>
    <property type="match status" value="1"/>
</dbReference>
<dbReference type="Gramene" id="KVH98726">
    <property type="protein sequence ID" value="KVH98726"/>
    <property type="gene ID" value="Ccrd_023047"/>
</dbReference>
<dbReference type="InterPro" id="IPR056070">
    <property type="entry name" value="DUF7653"/>
</dbReference>
<dbReference type="EMBL" id="LEKV01003749">
    <property type="protein sequence ID" value="KVH98726.1"/>
    <property type="molecule type" value="Genomic_DNA"/>
</dbReference>
<feature type="non-terminal residue" evidence="2">
    <location>
        <position position="169"/>
    </location>
</feature>
<comment type="caution">
    <text evidence="2">The sequence shown here is derived from an EMBL/GenBank/DDBJ whole genome shotgun (WGS) entry which is preliminary data.</text>
</comment>
<organism evidence="2 3">
    <name type="scientific">Cynara cardunculus var. scolymus</name>
    <name type="common">Globe artichoke</name>
    <name type="synonym">Cynara scolymus</name>
    <dbReference type="NCBI Taxonomy" id="59895"/>
    <lineage>
        <taxon>Eukaryota</taxon>
        <taxon>Viridiplantae</taxon>
        <taxon>Streptophyta</taxon>
        <taxon>Embryophyta</taxon>
        <taxon>Tracheophyta</taxon>
        <taxon>Spermatophyta</taxon>
        <taxon>Magnoliopsida</taxon>
        <taxon>eudicotyledons</taxon>
        <taxon>Gunneridae</taxon>
        <taxon>Pentapetalae</taxon>
        <taxon>asterids</taxon>
        <taxon>campanulids</taxon>
        <taxon>Asterales</taxon>
        <taxon>Asteraceae</taxon>
        <taxon>Carduoideae</taxon>
        <taxon>Cardueae</taxon>
        <taxon>Carduinae</taxon>
        <taxon>Cynara</taxon>
    </lineage>
</organism>
<reference evidence="2 3" key="1">
    <citation type="journal article" date="2016" name="Sci. Rep.">
        <title>The genome sequence of the outbreeding globe artichoke constructed de novo incorporating a phase-aware low-pass sequencing strategy of F1 progeny.</title>
        <authorList>
            <person name="Scaglione D."/>
            <person name="Reyes-Chin-Wo S."/>
            <person name="Acquadro A."/>
            <person name="Froenicke L."/>
            <person name="Portis E."/>
            <person name="Beitel C."/>
            <person name="Tirone M."/>
            <person name="Mauro R."/>
            <person name="Lo Monaco A."/>
            <person name="Mauromicale G."/>
            <person name="Faccioli P."/>
            <person name="Cattivelli L."/>
            <person name="Rieseberg L."/>
            <person name="Michelmore R."/>
            <person name="Lanteri S."/>
        </authorList>
    </citation>
    <scope>NUCLEOTIDE SEQUENCE [LARGE SCALE GENOMIC DNA]</scope>
    <source>
        <strain evidence="2">2C</strain>
    </source>
</reference>
<dbReference type="AlphaFoldDB" id="A0A118JYJ4"/>
<keyword evidence="3" id="KW-1185">Reference proteome</keyword>
<sequence length="169" mass="19846">MYCTGWFEKYSLYAKMITWFKLPGGLFKTWKDKECKELHRAVTRLLRTCSEQEKTIEGLREGLSEEVRKKGSVENKFDYNQQSKLQIEHLRLTGIEQTLRKEVESYRLEVDSLRHENINLLHSLKGSSQDSGFSTFKLDQELWSCVHCFQNQGTCLINDNVQLCSKLLE</sequence>
<proteinExistence type="predicted"/>
<evidence type="ECO:0000313" key="3">
    <source>
        <dbReference type="Proteomes" id="UP000243975"/>
    </source>
</evidence>
<evidence type="ECO:0000259" key="1">
    <source>
        <dbReference type="Pfam" id="PF24670"/>
    </source>
</evidence>
<dbReference type="STRING" id="59895.A0A118JYJ4"/>
<feature type="domain" description="DUF7653" evidence="1">
    <location>
        <begin position="97"/>
        <end position="169"/>
    </location>
</feature>
<gene>
    <name evidence="2" type="ORF">Ccrd_023047</name>
</gene>
<name>A0A118JYJ4_CYNCS</name>